<protein>
    <submittedName>
        <fullName evidence="10">Lipoprotein-releasing system permease protein</fullName>
    </submittedName>
</protein>
<dbReference type="Pfam" id="PF12704">
    <property type="entry name" value="MacB_PCD"/>
    <property type="match status" value="1"/>
</dbReference>
<dbReference type="InterPro" id="IPR025857">
    <property type="entry name" value="MacB_PCD"/>
</dbReference>
<dbReference type="InterPro" id="IPR051447">
    <property type="entry name" value="Lipoprotein-release_system"/>
</dbReference>
<evidence type="ECO:0000256" key="4">
    <source>
        <dbReference type="ARBA" id="ARBA00022692"/>
    </source>
</evidence>
<dbReference type="InterPro" id="IPR003838">
    <property type="entry name" value="ABC3_permease_C"/>
</dbReference>
<feature type="transmembrane region" description="Helical" evidence="7">
    <location>
        <begin position="258"/>
        <end position="281"/>
    </location>
</feature>
<feature type="transmembrane region" description="Helical" evidence="7">
    <location>
        <begin position="302"/>
        <end position="333"/>
    </location>
</feature>
<evidence type="ECO:0000256" key="3">
    <source>
        <dbReference type="ARBA" id="ARBA00022475"/>
    </source>
</evidence>
<keyword evidence="11" id="KW-1185">Reference proteome</keyword>
<feature type="transmembrane region" description="Helical" evidence="7">
    <location>
        <begin position="21"/>
        <end position="49"/>
    </location>
</feature>
<gene>
    <name evidence="10" type="ORF">SAMN06265353_0586</name>
</gene>
<keyword evidence="5 7" id="KW-1133">Transmembrane helix</keyword>
<evidence type="ECO:0000256" key="2">
    <source>
        <dbReference type="ARBA" id="ARBA00005236"/>
    </source>
</evidence>
<dbReference type="AlphaFoldDB" id="A0A285NVR4"/>
<dbReference type="Proteomes" id="UP000218627">
    <property type="component" value="Unassembled WGS sequence"/>
</dbReference>
<evidence type="ECO:0000256" key="6">
    <source>
        <dbReference type="ARBA" id="ARBA00023136"/>
    </source>
</evidence>
<proteinExistence type="inferred from homology"/>
<dbReference type="OrthoDB" id="9808461at2"/>
<organism evidence="10 11">
    <name type="scientific">Hydrogenobacter hydrogenophilus</name>
    <dbReference type="NCBI Taxonomy" id="35835"/>
    <lineage>
        <taxon>Bacteria</taxon>
        <taxon>Pseudomonadati</taxon>
        <taxon>Aquificota</taxon>
        <taxon>Aquificia</taxon>
        <taxon>Aquificales</taxon>
        <taxon>Aquificaceae</taxon>
        <taxon>Hydrogenobacter</taxon>
    </lineage>
</organism>
<accession>A0A285NVR4</accession>
<comment type="similarity">
    <text evidence="2">Belongs to the ABC-4 integral membrane protein family. LolC/E subfamily.</text>
</comment>
<evidence type="ECO:0000313" key="11">
    <source>
        <dbReference type="Proteomes" id="UP000218627"/>
    </source>
</evidence>
<dbReference type="Pfam" id="PF02687">
    <property type="entry name" value="FtsX"/>
    <property type="match status" value="1"/>
</dbReference>
<evidence type="ECO:0000256" key="7">
    <source>
        <dbReference type="SAM" id="Phobius"/>
    </source>
</evidence>
<dbReference type="GO" id="GO:0044874">
    <property type="term" value="P:lipoprotein localization to outer membrane"/>
    <property type="evidence" value="ECO:0007669"/>
    <property type="project" value="TreeGrafter"/>
</dbReference>
<feature type="domain" description="MacB-like periplasmic core" evidence="9">
    <location>
        <begin position="25"/>
        <end position="231"/>
    </location>
</feature>
<evidence type="ECO:0000259" key="8">
    <source>
        <dbReference type="Pfam" id="PF02687"/>
    </source>
</evidence>
<evidence type="ECO:0000313" key="10">
    <source>
        <dbReference type="EMBL" id="SNZ13013.1"/>
    </source>
</evidence>
<keyword evidence="10" id="KW-0449">Lipoprotein</keyword>
<comment type="subcellular location">
    <subcellularLocation>
        <location evidence="1">Cell membrane</location>
        <topology evidence="1">Multi-pass membrane protein</topology>
    </subcellularLocation>
</comment>
<sequence length="394" mass="43901">MSLKTIIRISIKYVLTSKGSTLLVSLIALLGVILSVCAILLTMGVFAGFQHALKEKILSTSPHIVISITSDENIKEYEEKLSLTEGIKRAYPVVLYQGILSKDDSLQSVSVKGMRPSDMLQKKRFLVEGSFKGGLLIGKGLADIMGIKVGQEITLVSPVGRSTPFGFLPKVGHFRVDGIFQTGTFDQDYLTVLMSMSSATEFFGSQWQLYGFEVYLQDPYKAQEIKKQIEKELGTNVIVRSWIDLNKPLFNALQLEKVGIFFVLLLMVIVASFNITSLLFMKVKEKTRDIAIFRTFGMKKKEVAMIFLFQGMTIGVFGSLCGLLLSLLGGYLINEYKLVRVPADVYLMDHVPVFFEVSDVFITIMGAFFLSLIASLLPAYRASKTSIVEILRNE</sequence>
<dbReference type="GO" id="GO:0098797">
    <property type="term" value="C:plasma membrane protein complex"/>
    <property type="evidence" value="ECO:0007669"/>
    <property type="project" value="TreeGrafter"/>
</dbReference>
<reference evidence="11" key="1">
    <citation type="submission" date="2017-09" db="EMBL/GenBank/DDBJ databases">
        <authorList>
            <person name="Varghese N."/>
            <person name="Submissions S."/>
        </authorList>
    </citation>
    <scope>NUCLEOTIDE SEQUENCE [LARGE SCALE GENOMIC DNA]</scope>
    <source>
        <strain evidence="11">DSM 2913</strain>
    </source>
</reference>
<evidence type="ECO:0000256" key="1">
    <source>
        <dbReference type="ARBA" id="ARBA00004651"/>
    </source>
</evidence>
<feature type="transmembrane region" description="Helical" evidence="7">
    <location>
        <begin position="353"/>
        <end position="377"/>
    </location>
</feature>
<keyword evidence="6 7" id="KW-0472">Membrane</keyword>
<dbReference type="PANTHER" id="PTHR30489">
    <property type="entry name" value="LIPOPROTEIN-RELEASING SYSTEM TRANSMEMBRANE PROTEIN LOLE"/>
    <property type="match status" value="1"/>
</dbReference>
<dbReference type="EMBL" id="OBEN01000002">
    <property type="protein sequence ID" value="SNZ13013.1"/>
    <property type="molecule type" value="Genomic_DNA"/>
</dbReference>
<feature type="domain" description="ABC3 transporter permease C-terminal" evidence="8">
    <location>
        <begin position="261"/>
        <end position="387"/>
    </location>
</feature>
<keyword evidence="3" id="KW-1003">Cell membrane</keyword>
<dbReference type="PANTHER" id="PTHR30489:SF0">
    <property type="entry name" value="LIPOPROTEIN-RELEASING SYSTEM TRANSMEMBRANE PROTEIN LOLE"/>
    <property type="match status" value="1"/>
</dbReference>
<keyword evidence="4 7" id="KW-0812">Transmembrane</keyword>
<evidence type="ECO:0000256" key="5">
    <source>
        <dbReference type="ARBA" id="ARBA00022989"/>
    </source>
</evidence>
<evidence type="ECO:0000259" key="9">
    <source>
        <dbReference type="Pfam" id="PF12704"/>
    </source>
</evidence>
<name>A0A285NVR4_9AQUI</name>